<feature type="transmembrane region" description="Helical" evidence="1">
    <location>
        <begin position="21"/>
        <end position="54"/>
    </location>
</feature>
<keyword evidence="1" id="KW-1133">Transmembrane helix</keyword>
<dbReference type="eggNOG" id="arCOG02742">
    <property type="taxonomic scope" value="Archaea"/>
</dbReference>
<gene>
    <name evidence="2" type="ordered locus">Metok_1404</name>
</gene>
<dbReference type="AlphaFoldDB" id="F8AK09"/>
<dbReference type="STRING" id="647113.Metok_1404"/>
<keyword evidence="3" id="KW-1185">Reference proteome</keyword>
<name>F8AK09_METOI</name>
<evidence type="ECO:0000313" key="3">
    <source>
        <dbReference type="Proteomes" id="UP000009296"/>
    </source>
</evidence>
<evidence type="ECO:0000313" key="2">
    <source>
        <dbReference type="EMBL" id="AEH07369.1"/>
    </source>
</evidence>
<dbReference type="Proteomes" id="UP000009296">
    <property type="component" value="Chromosome"/>
</dbReference>
<reference evidence="2" key="1">
    <citation type="submission" date="2011-05" db="EMBL/GenBank/DDBJ databases">
        <title>Complete sequence of chromosome of Methanothermococcus okinawensis IH1.</title>
        <authorList>
            <consortium name="US DOE Joint Genome Institute"/>
            <person name="Lucas S."/>
            <person name="Han J."/>
            <person name="Lapidus A."/>
            <person name="Cheng J.-F."/>
            <person name="Goodwin L."/>
            <person name="Pitluck S."/>
            <person name="Peters L."/>
            <person name="Mikhailova N."/>
            <person name="Held B."/>
            <person name="Han C."/>
            <person name="Tapia R."/>
            <person name="Land M."/>
            <person name="Hauser L."/>
            <person name="Kyrpides N."/>
            <person name="Ivanova N."/>
            <person name="Pagani I."/>
            <person name="Sieprawska-Lupa M."/>
            <person name="Takai K."/>
            <person name="Miyazaki J."/>
            <person name="Whitman W."/>
            <person name="Woyke T."/>
        </authorList>
    </citation>
    <scope>NUCLEOTIDE SEQUENCE</scope>
    <source>
        <strain evidence="2">IH1</strain>
    </source>
</reference>
<dbReference type="KEGG" id="mok:Metok_1404"/>
<keyword evidence="1" id="KW-0812">Transmembrane</keyword>
<dbReference type="HOGENOM" id="CLU_520352_0_0_2"/>
<keyword evidence="1" id="KW-0472">Membrane</keyword>
<sequence length="523" mass="61219">MRLIYIRIKGDLMNKTPYSKILSIFGIICYANGYLLNNLYSTFIGVFIFLYLYFTEKIVDFEIDTVVDKNNNRIVDLKEYMPTKLIFNIYKNNAKPYLKFKSKHGVISSNIFSEYSFNHFNNSPNYNNSNINNTDIATNTLNVSNSSNNTNLSNLQTYNHIIKYLVNVMPYKKGEFIVDAMGKIFDKRTLNYIDYSKSFKFDVAPSLEGLKHNIEQNEYVKSTFGGIVEPELDELKIYEIGDDIKRIDWKKSIGSNSIIVRKLLHMEAQSIYYFLDIGHSMRISIDENNNKINYATGVLLNFIKYNENDNYLFLYDDYKIVKSSAINNNNKRRIKKFSKNTTFQQYIEKELLNIKPILVDKYIPTITNIEHKRYNGSSFGSSGVEHNYKNQEYNDNNIIHSYLSRRKKGSSGIFECARYLMKMKTGNVMIFTDLDSNIIPLLKSINMLTKKGFNIIIYALYSPSFNIHKEELSNEEILQEIYKHYIHRQKIIKILRRKGIVVVDLNNKDGMKNIIDKLKRCKI</sequence>
<protein>
    <submittedName>
        <fullName evidence="2">Uncharacterized protein</fullName>
    </submittedName>
</protein>
<proteinExistence type="predicted"/>
<accession>F8AK09</accession>
<dbReference type="EMBL" id="CP002792">
    <property type="protein sequence ID" value="AEH07369.1"/>
    <property type="molecule type" value="Genomic_DNA"/>
</dbReference>
<organism evidence="2 3">
    <name type="scientific">Methanothermococcus okinawensis (strain DSM 14208 / JCM 11175 / IH1)</name>
    <dbReference type="NCBI Taxonomy" id="647113"/>
    <lineage>
        <taxon>Archaea</taxon>
        <taxon>Methanobacteriati</taxon>
        <taxon>Methanobacteriota</taxon>
        <taxon>Methanomada group</taxon>
        <taxon>Methanococci</taxon>
        <taxon>Methanococcales</taxon>
        <taxon>Methanococcaceae</taxon>
        <taxon>Methanothermococcus</taxon>
    </lineage>
</organism>
<evidence type="ECO:0000256" key="1">
    <source>
        <dbReference type="SAM" id="Phobius"/>
    </source>
</evidence>